<organism evidence="3 4">
    <name type="scientific">Podospora fimiseda</name>
    <dbReference type="NCBI Taxonomy" id="252190"/>
    <lineage>
        <taxon>Eukaryota</taxon>
        <taxon>Fungi</taxon>
        <taxon>Dikarya</taxon>
        <taxon>Ascomycota</taxon>
        <taxon>Pezizomycotina</taxon>
        <taxon>Sordariomycetes</taxon>
        <taxon>Sordariomycetidae</taxon>
        <taxon>Sordariales</taxon>
        <taxon>Podosporaceae</taxon>
        <taxon>Podospora</taxon>
    </lineage>
</organism>
<name>A0AAN7BI70_9PEZI</name>
<protein>
    <recommendedName>
        <fullName evidence="2">Heterokaryon incompatibility domain-containing protein</fullName>
    </recommendedName>
</protein>
<evidence type="ECO:0000256" key="1">
    <source>
        <dbReference type="SAM" id="MobiDB-lite"/>
    </source>
</evidence>
<reference evidence="3" key="1">
    <citation type="journal article" date="2023" name="Mol. Phylogenet. Evol.">
        <title>Genome-scale phylogeny and comparative genomics of the fungal order Sordariales.</title>
        <authorList>
            <person name="Hensen N."/>
            <person name="Bonometti L."/>
            <person name="Westerberg I."/>
            <person name="Brannstrom I.O."/>
            <person name="Guillou S."/>
            <person name="Cros-Aarteil S."/>
            <person name="Calhoun S."/>
            <person name="Haridas S."/>
            <person name="Kuo A."/>
            <person name="Mondo S."/>
            <person name="Pangilinan J."/>
            <person name="Riley R."/>
            <person name="LaButti K."/>
            <person name="Andreopoulos B."/>
            <person name="Lipzen A."/>
            <person name="Chen C."/>
            <person name="Yan M."/>
            <person name="Daum C."/>
            <person name="Ng V."/>
            <person name="Clum A."/>
            <person name="Steindorff A."/>
            <person name="Ohm R.A."/>
            <person name="Martin F."/>
            <person name="Silar P."/>
            <person name="Natvig D.O."/>
            <person name="Lalanne C."/>
            <person name="Gautier V."/>
            <person name="Ament-Velasquez S.L."/>
            <person name="Kruys A."/>
            <person name="Hutchinson M.I."/>
            <person name="Powell A.J."/>
            <person name="Barry K."/>
            <person name="Miller A.N."/>
            <person name="Grigoriev I.V."/>
            <person name="Debuchy R."/>
            <person name="Gladieux P."/>
            <person name="Hiltunen Thoren M."/>
            <person name="Johannesson H."/>
        </authorList>
    </citation>
    <scope>NUCLEOTIDE SEQUENCE</scope>
    <source>
        <strain evidence="3">CBS 990.96</strain>
    </source>
</reference>
<dbReference type="InterPro" id="IPR010730">
    <property type="entry name" value="HET"/>
</dbReference>
<gene>
    <name evidence="3" type="ORF">QBC38DRAFT_43915</name>
</gene>
<evidence type="ECO:0000259" key="2">
    <source>
        <dbReference type="Pfam" id="PF06985"/>
    </source>
</evidence>
<feature type="compositionally biased region" description="Basic and acidic residues" evidence="1">
    <location>
        <begin position="1022"/>
        <end position="1037"/>
    </location>
</feature>
<evidence type="ECO:0000313" key="3">
    <source>
        <dbReference type="EMBL" id="KAK4223687.1"/>
    </source>
</evidence>
<feature type="region of interest" description="Disordered" evidence="1">
    <location>
        <begin position="1155"/>
        <end position="1195"/>
    </location>
</feature>
<feature type="compositionally biased region" description="Acidic residues" evidence="1">
    <location>
        <begin position="1346"/>
        <end position="1357"/>
    </location>
</feature>
<feature type="compositionally biased region" description="Low complexity" evidence="1">
    <location>
        <begin position="865"/>
        <end position="906"/>
    </location>
</feature>
<proteinExistence type="predicted"/>
<sequence>MDYLVDSVKSSQGMAMVKDLVDSIDITPEMIKKTVEEVGESPEKLRAILNLWFVPRFKPSFVPAQHHRPSASPGDVEFLGLTRRAQTPTPRRMFDIETGNLVDNWPAIGARGQYCMLSHRWKGEEIQLGDIKEARRKDLERAKAGITPNGGSDVEIIMRQCKLDIKEQQEVIEKLHKVAEPNKPFSLAELLEKRLTSKSVDGTFGWAKREDEQARTMLRFAEMERKVFTSVINQVHQSVDEKMQGLRPAQQDSSTDGINAANGVVNEAAKKASAAKKTLDEARSRFNSSQSDIQYFQQHPRLRDSLDEMVTRLQRWKSAIKLENSISEASKIFKNKLFQYRERRYLWTDTCCIDKPNFGELSDSLSLMGDWYADAEFTLVQLDTSFNEADALKDWRRFEAEEANQPWEESFANIENFHTIGNHKPEWSDRAWTLQELVMSKTTFYVNSLWTPLSRPVESLGYFYHLIPFIEIYTSGDCHNLYRALPSMPNKLGGYWANLKVGHILEGLHSSAELDGIAFLKHIDGDPSSDSSETAAIKAAQEMIILLDGLGVRIPKDLEVETATSEIAQAVYLAAADLCRPEGNPQGQTLLADFINTCKDRPAKEEVADETESLEEQQEKLIQHAINFVLQCLVAETKSLVLNDREYIAKFGQVEQLAGWQSGMARTGFSAQSVLEVSGKRTATVETDRAYALMGVLGVRFTTFSAEGYPKALARLLDEVIITHNDVSVFNWSGMDMGSPIRGRSMYPAAHTAFGNQEDRGRRYNLILSADVQGKMEEVMRTYHGVINILQNAIEVVKDKKRKDLPFSWIDQIIKLLQSNGFQKLKPEMESVGKIIRYVIKNCVQEVPPSTATAAPATEEEKAPSRLSLPSLSKTSTMSTLSDSLPSLPSPPISLSSLTSWGSSSTAQEKEKESPGNGGSTKKGSRFGLSKGLGIKAPSFGTSKKIAEPTVQTPPPVQSPVSPEPTSSNVPPSSITRKPTWVDFDENISTYLQSPEEERPKRRETLPEEVKTIDLDVASMSESDHSTTHVNPGDDHSTISPNPIIVNNSGIEGLFDIQRVVVTMIDAEKLRRQVSKAVSPRQKISGWCSISTGFSRVVTSFSCEKSILERQLDVIQTIEATVLCEQDKSEGEKRSAKLLKTLKVTKRTVENVAEEGASQAGKVVSNNTTGGGQAGDKNGDEAEGAENEDSDNTEEERLVSRMIEFIQEPSLKLVAGEWVLARFSGTPGANWLLCHLELGSSPSVFYGHRIATGEIDFTSSTPEPGLVNAWQTYMNRKKRKMCYILDKYLESRKFGKQGEEKRQTGTTLAMQGVNTAMKGVEGYTPGLPRLPSWSKEGGGEQPVQEENGDDGSDDEENVFGKILNQSKLAALAFRDYTVLAVVEKLFEMRASHLDKTLSARVLKRTPIALRSAVENLSDNRSLMPAMFHSSTRVHMF</sequence>
<reference evidence="3" key="2">
    <citation type="submission" date="2023-05" db="EMBL/GenBank/DDBJ databases">
        <authorList>
            <consortium name="Lawrence Berkeley National Laboratory"/>
            <person name="Steindorff A."/>
            <person name="Hensen N."/>
            <person name="Bonometti L."/>
            <person name="Westerberg I."/>
            <person name="Brannstrom I.O."/>
            <person name="Guillou S."/>
            <person name="Cros-Aarteil S."/>
            <person name="Calhoun S."/>
            <person name="Haridas S."/>
            <person name="Kuo A."/>
            <person name="Mondo S."/>
            <person name="Pangilinan J."/>
            <person name="Riley R."/>
            <person name="Labutti K."/>
            <person name="Andreopoulos B."/>
            <person name="Lipzen A."/>
            <person name="Chen C."/>
            <person name="Yanf M."/>
            <person name="Daum C."/>
            <person name="Ng V."/>
            <person name="Clum A."/>
            <person name="Ohm R."/>
            <person name="Martin F."/>
            <person name="Silar P."/>
            <person name="Natvig D."/>
            <person name="Lalanne C."/>
            <person name="Gautier V."/>
            <person name="Ament-Velasquez S.L."/>
            <person name="Kruys A."/>
            <person name="Hutchinson M.I."/>
            <person name="Powell A.J."/>
            <person name="Barry K."/>
            <person name="Miller A.N."/>
            <person name="Grigoriev I.V."/>
            <person name="Debuchy R."/>
            <person name="Gladieux P."/>
            <person name="Thoren M.H."/>
            <person name="Johannesson H."/>
        </authorList>
    </citation>
    <scope>NUCLEOTIDE SEQUENCE</scope>
    <source>
        <strain evidence="3">CBS 990.96</strain>
    </source>
</reference>
<evidence type="ECO:0000313" key="4">
    <source>
        <dbReference type="Proteomes" id="UP001301958"/>
    </source>
</evidence>
<dbReference type="PANTHER" id="PTHR10622">
    <property type="entry name" value="HET DOMAIN-CONTAINING PROTEIN"/>
    <property type="match status" value="1"/>
</dbReference>
<accession>A0AAN7BI70</accession>
<feature type="compositionally biased region" description="Acidic residues" evidence="1">
    <location>
        <begin position="1181"/>
        <end position="1194"/>
    </location>
</feature>
<keyword evidence="4" id="KW-1185">Reference proteome</keyword>
<feature type="compositionally biased region" description="Low complexity" evidence="1">
    <location>
        <begin position="959"/>
        <end position="968"/>
    </location>
</feature>
<feature type="region of interest" description="Disordered" evidence="1">
    <location>
        <begin position="1321"/>
        <end position="1357"/>
    </location>
</feature>
<feature type="region of interest" description="Disordered" evidence="1">
    <location>
        <begin position="851"/>
        <end position="981"/>
    </location>
</feature>
<comment type="caution">
    <text evidence="3">The sequence shown here is derived from an EMBL/GenBank/DDBJ whole genome shotgun (WGS) entry which is preliminary data.</text>
</comment>
<dbReference type="Proteomes" id="UP001301958">
    <property type="component" value="Unassembled WGS sequence"/>
</dbReference>
<feature type="domain" description="Heterokaryon incompatibility" evidence="2">
    <location>
        <begin position="317"/>
        <end position="436"/>
    </location>
</feature>
<dbReference type="Pfam" id="PF06985">
    <property type="entry name" value="HET"/>
    <property type="match status" value="1"/>
</dbReference>
<dbReference type="EMBL" id="MU865418">
    <property type="protein sequence ID" value="KAK4223687.1"/>
    <property type="molecule type" value="Genomic_DNA"/>
</dbReference>
<dbReference type="PANTHER" id="PTHR10622:SF12">
    <property type="entry name" value="HET DOMAIN-CONTAINING PROTEIN"/>
    <property type="match status" value="1"/>
</dbReference>
<feature type="region of interest" description="Disordered" evidence="1">
    <location>
        <begin position="1020"/>
        <end position="1039"/>
    </location>
</feature>